<reference evidence="2 3" key="1">
    <citation type="journal article" date="2019" name="Nat. Microbiol.">
        <title>Mediterranean grassland soil C-N compound turnover is dependent on rainfall and depth, and is mediated by genomically divergent microorganisms.</title>
        <authorList>
            <person name="Diamond S."/>
            <person name="Andeer P.F."/>
            <person name="Li Z."/>
            <person name="Crits-Christoph A."/>
            <person name="Burstein D."/>
            <person name="Anantharaman K."/>
            <person name="Lane K.R."/>
            <person name="Thomas B.C."/>
            <person name="Pan C."/>
            <person name="Northen T.R."/>
            <person name="Banfield J.F."/>
        </authorList>
    </citation>
    <scope>NUCLEOTIDE SEQUENCE [LARGE SCALE GENOMIC DNA]</scope>
    <source>
        <strain evidence="2">WS_2</strain>
    </source>
</reference>
<keyword evidence="1" id="KW-0812">Transmembrane</keyword>
<comment type="caution">
    <text evidence="2">The sequence shown here is derived from an EMBL/GenBank/DDBJ whole genome shotgun (WGS) entry which is preliminary data.</text>
</comment>
<feature type="non-terminal residue" evidence="2">
    <location>
        <position position="1"/>
    </location>
</feature>
<sequence>AARNGILLINHYQHLEKYEGETFGPDLVLRGAMERLSPILMTALATGLALVPLVAAGAIPGHEIEHPMAIVILGGLFTSTMLNLFVVPSIYLRFGSHKRFAQPGITS</sequence>
<dbReference type="Gene3D" id="1.20.1640.10">
    <property type="entry name" value="Multidrug efflux transporter AcrB transmembrane domain"/>
    <property type="match status" value="1"/>
</dbReference>
<dbReference type="Pfam" id="PF00873">
    <property type="entry name" value="ACR_tran"/>
    <property type="match status" value="1"/>
</dbReference>
<feature type="transmembrane region" description="Helical" evidence="1">
    <location>
        <begin position="68"/>
        <end position="92"/>
    </location>
</feature>
<name>A0A538T1I9_UNCEI</name>
<dbReference type="PANTHER" id="PTHR32063:SF4">
    <property type="entry name" value="SLR6043 PROTEIN"/>
    <property type="match status" value="1"/>
</dbReference>
<proteinExistence type="predicted"/>
<dbReference type="GO" id="GO:0042910">
    <property type="term" value="F:xenobiotic transmembrane transporter activity"/>
    <property type="evidence" value="ECO:0007669"/>
    <property type="project" value="TreeGrafter"/>
</dbReference>
<protein>
    <submittedName>
        <fullName evidence="2">Efflux RND transporter permease subunit</fullName>
    </submittedName>
</protein>
<evidence type="ECO:0000313" key="2">
    <source>
        <dbReference type="EMBL" id="TMQ57394.1"/>
    </source>
</evidence>
<keyword evidence="1" id="KW-1133">Transmembrane helix</keyword>
<keyword evidence="1" id="KW-0472">Membrane</keyword>
<evidence type="ECO:0000313" key="3">
    <source>
        <dbReference type="Proteomes" id="UP000317716"/>
    </source>
</evidence>
<dbReference type="InterPro" id="IPR001036">
    <property type="entry name" value="Acrflvin-R"/>
</dbReference>
<dbReference type="AlphaFoldDB" id="A0A538T1I9"/>
<feature type="transmembrane region" description="Helical" evidence="1">
    <location>
        <begin position="39"/>
        <end position="62"/>
    </location>
</feature>
<organism evidence="2 3">
    <name type="scientific">Eiseniibacteriota bacterium</name>
    <dbReference type="NCBI Taxonomy" id="2212470"/>
    <lineage>
        <taxon>Bacteria</taxon>
        <taxon>Candidatus Eiseniibacteriota</taxon>
    </lineage>
</organism>
<dbReference type="EMBL" id="VBOS01000125">
    <property type="protein sequence ID" value="TMQ57394.1"/>
    <property type="molecule type" value="Genomic_DNA"/>
</dbReference>
<accession>A0A538T1I9</accession>
<dbReference type="PANTHER" id="PTHR32063">
    <property type="match status" value="1"/>
</dbReference>
<dbReference type="Proteomes" id="UP000317716">
    <property type="component" value="Unassembled WGS sequence"/>
</dbReference>
<gene>
    <name evidence="2" type="ORF">E6K72_03735</name>
</gene>
<dbReference type="SUPFAM" id="SSF82866">
    <property type="entry name" value="Multidrug efflux transporter AcrB transmembrane domain"/>
    <property type="match status" value="1"/>
</dbReference>
<dbReference type="GO" id="GO:0005886">
    <property type="term" value="C:plasma membrane"/>
    <property type="evidence" value="ECO:0007669"/>
    <property type="project" value="TreeGrafter"/>
</dbReference>
<evidence type="ECO:0000256" key="1">
    <source>
        <dbReference type="SAM" id="Phobius"/>
    </source>
</evidence>